<protein>
    <recommendedName>
        <fullName evidence="1">Flagellar basal body rod protein N-terminal domain-containing protein</fullName>
    </recommendedName>
</protein>
<feature type="domain" description="Flagellar basal body rod protein N-terminal" evidence="1">
    <location>
        <begin position="39"/>
        <end position="64"/>
    </location>
</feature>
<accession>A0A4Y3KQY2</accession>
<organism evidence="2 3">
    <name type="scientific">Cellulomonas gelida</name>
    <dbReference type="NCBI Taxonomy" id="1712"/>
    <lineage>
        <taxon>Bacteria</taxon>
        <taxon>Bacillati</taxon>
        <taxon>Actinomycetota</taxon>
        <taxon>Actinomycetes</taxon>
        <taxon>Micrococcales</taxon>
        <taxon>Cellulomonadaceae</taxon>
        <taxon>Cellulomonas</taxon>
    </lineage>
</organism>
<dbReference type="InterPro" id="IPR001444">
    <property type="entry name" value="Flag_bb_rod_N"/>
</dbReference>
<proteinExistence type="predicted"/>
<evidence type="ECO:0000313" key="2">
    <source>
        <dbReference type="EMBL" id="GEA85298.1"/>
    </source>
</evidence>
<name>A0A4Y3KQY2_9CELL</name>
<dbReference type="Proteomes" id="UP000320461">
    <property type="component" value="Unassembled WGS sequence"/>
</dbReference>
<keyword evidence="3" id="KW-1185">Reference proteome</keyword>
<reference evidence="2 3" key="1">
    <citation type="submission" date="2019-06" db="EMBL/GenBank/DDBJ databases">
        <title>Whole genome shotgun sequence of Cellulomonas gelida NBRC 3748.</title>
        <authorList>
            <person name="Hosoyama A."/>
            <person name="Uohara A."/>
            <person name="Ohji S."/>
            <person name="Ichikawa N."/>
        </authorList>
    </citation>
    <scope>NUCLEOTIDE SEQUENCE [LARGE SCALE GENOMIC DNA]</scope>
    <source>
        <strain evidence="2 3">NBRC 3748</strain>
    </source>
</reference>
<dbReference type="AlphaFoldDB" id="A0A4Y3KQY2"/>
<comment type="caution">
    <text evidence="2">The sequence shown here is derived from an EMBL/GenBank/DDBJ whole genome shotgun (WGS) entry which is preliminary data.</text>
</comment>
<dbReference type="EMBL" id="BJLQ01000031">
    <property type="protein sequence ID" value="GEA85298.1"/>
    <property type="molecule type" value="Genomic_DNA"/>
</dbReference>
<dbReference type="OrthoDB" id="9788334at2"/>
<dbReference type="Pfam" id="PF00460">
    <property type="entry name" value="Flg_bb_rod"/>
    <property type="match status" value="1"/>
</dbReference>
<sequence length="141" mass="14904">MGHCEHGQLTQQATDGRPAVADEAKPVGLLDSVSYNAVTTALDALALRQRAIADNVANIQTPGYHAQVVEFEDALARAVGRGSGVADATVRRSLAPTQLNGNNVNLDEQTTLNVETNLRYQLATQAVGGQYSSVRAAMRTS</sequence>
<gene>
    <name evidence="2" type="ORF">CGE01nite_25490</name>
</gene>
<evidence type="ECO:0000259" key="1">
    <source>
        <dbReference type="Pfam" id="PF00460"/>
    </source>
</evidence>
<evidence type="ECO:0000313" key="3">
    <source>
        <dbReference type="Proteomes" id="UP000320461"/>
    </source>
</evidence>